<sequence>MAAREGSEILDLLMPIFSGHKDAYGKDVAPPLPLSFDRTSYGDHWRDPSTRTADFPCPDFLGQPRFFRQLARSRQFASVQFDYSDISLDLVEKLVVEGRERAANGGTLQSRSIGPCIRRITVATNPGWISHRHGVELRTINDLEETEQNKRMMDASTAFFGGYMARLQGLLPVLPHLELLDWEDMIALPPSFYDSIACSHIKHLKLFRVSVGDGFQLGQPNARGSGAWPLRTLHLELRPSLERLSDFSTLVLCASILRSCAPTLEALTWNAVHHYRNEPSIAAIEAVDTVPRFTAIRSLKIGDVGLATLSLLDSLVQDGLRELDVDTEASPLEFLTANPQLSKLAIPNAAPKQLLDTSLLPLLVSSFTTLTSLSLVWEGLAISERALEMISFLRALEQIHLSAGNQYGWRHDWLIDHEIMRKYLGRLPSLKRIAFSRDSYNFNGINPSLVESYYEDKVVLSGNPRMLVQHLVATGQPARTVSDLETGHVRLWELTHLEKITSEAILYMDAVKKLEWVYMGQLPIQCVRGPKNSILPAAERDSCWTLLRNMFGGRTV</sequence>
<accession>A0A8H3JA89</accession>
<name>A0A8H3JA89_9LECA</name>
<proteinExistence type="predicted"/>
<gene>
    <name evidence="1" type="ORF">ALECFALPRED_000907</name>
</gene>
<dbReference type="OrthoDB" id="3257981at2759"/>
<evidence type="ECO:0000313" key="1">
    <source>
        <dbReference type="EMBL" id="CAF9943657.1"/>
    </source>
</evidence>
<dbReference type="Proteomes" id="UP000664203">
    <property type="component" value="Unassembled WGS sequence"/>
</dbReference>
<dbReference type="InterPro" id="IPR032675">
    <property type="entry name" value="LRR_dom_sf"/>
</dbReference>
<organism evidence="1 2">
    <name type="scientific">Alectoria fallacina</name>
    <dbReference type="NCBI Taxonomy" id="1903189"/>
    <lineage>
        <taxon>Eukaryota</taxon>
        <taxon>Fungi</taxon>
        <taxon>Dikarya</taxon>
        <taxon>Ascomycota</taxon>
        <taxon>Pezizomycotina</taxon>
        <taxon>Lecanoromycetes</taxon>
        <taxon>OSLEUM clade</taxon>
        <taxon>Lecanoromycetidae</taxon>
        <taxon>Lecanorales</taxon>
        <taxon>Lecanorineae</taxon>
        <taxon>Parmeliaceae</taxon>
        <taxon>Alectoria</taxon>
    </lineage>
</organism>
<dbReference type="AlphaFoldDB" id="A0A8H3JA89"/>
<dbReference type="SUPFAM" id="SSF52047">
    <property type="entry name" value="RNI-like"/>
    <property type="match status" value="1"/>
</dbReference>
<dbReference type="EMBL" id="CAJPDR010001160">
    <property type="protein sequence ID" value="CAF9943657.1"/>
    <property type="molecule type" value="Genomic_DNA"/>
</dbReference>
<keyword evidence="2" id="KW-1185">Reference proteome</keyword>
<dbReference type="Gene3D" id="3.80.10.10">
    <property type="entry name" value="Ribonuclease Inhibitor"/>
    <property type="match status" value="1"/>
</dbReference>
<reference evidence="1" key="1">
    <citation type="submission" date="2021-03" db="EMBL/GenBank/DDBJ databases">
        <authorList>
            <person name="Tagirdzhanova G."/>
        </authorList>
    </citation>
    <scope>NUCLEOTIDE SEQUENCE</scope>
</reference>
<evidence type="ECO:0000313" key="2">
    <source>
        <dbReference type="Proteomes" id="UP000664203"/>
    </source>
</evidence>
<comment type="caution">
    <text evidence="1">The sequence shown here is derived from an EMBL/GenBank/DDBJ whole genome shotgun (WGS) entry which is preliminary data.</text>
</comment>
<protein>
    <submittedName>
        <fullName evidence="1">Uncharacterized protein</fullName>
    </submittedName>
</protein>